<accession>G0VIG2</accession>
<dbReference type="GO" id="GO:0006891">
    <property type="term" value="P:intra-Golgi vesicle-mediated transport"/>
    <property type="evidence" value="ECO:0007669"/>
    <property type="project" value="EnsemblFungi"/>
</dbReference>
<dbReference type="GO" id="GO:0032258">
    <property type="term" value="P:cytoplasm to vacuole targeting by the Cvt pathway"/>
    <property type="evidence" value="ECO:0007669"/>
    <property type="project" value="EnsemblFungi"/>
</dbReference>
<evidence type="ECO:0000256" key="1">
    <source>
        <dbReference type="ARBA" id="ARBA00004395"/>
    </source>
</evidence>
<dbReference type="OMA" id="YFWRTLA"/>
<evidence type="ECO:0000313" key="8">
    <source>
        <dbReference type="Proteomes" id="UP000001640"/>
    </source>
</evidence>
<keyword evidence="3" id="KW-0333">Golgi apparatus</keyword>
<dbReference type="GeneID" id="96904862"/>
<keyword evidence="8" id="KW-1185">Reference proteome</keyword>
<feature type="domain" description="Conserved oligomeric Golgi complex subunit 5 helical" evidence="6">
    <location>
        <begin position="177"/>
        <end position="355"/>
    </location>
</feature>
<dbReference type="RefSeq" id="XP_003677549.1">
    <property type="nucleotide sequence ID" value="XM_003677501.1"/>
</dbReference>
<dbReference type="FunCoup" id="G0VIG2">
    <property type="interactions" value="63"/>
</dbReference>
<name>G0VIG2_NAUCA</name>
<dbReference type="Proteomes" id="UP000001640">
    <property type="component" value="Chromosome 7"/>
</dbReference>
<dbReference type="GO" id="GO:0017119">
    <property type="term" value="C:Golgi transport complex"/>
    <property type="evidence" value="ECO:0007669"/>
    <property type="project" value="EnsemblFungi"/>
</dbReference>
<dbReference type="GO" id="GO:0000139">
    <property type="term" value="C:Golgi membrane"/>
    <property type="evidence" value="ECO:0007669"/>
    <property type="project" value="UniProtKB-SubCell"/>
</dbReference>
<sequence>MGEDLEDFEALLEPKFSAKQFTNDLLKVTNGESTSTELDVGTAIKKINYDLAEVDSQINQLIHENPLPILNQIYKGKAIEQKINDGLKPSFEYLTMSYKRLQQEILEPYERAQKLQSVLSKVHQTSILLRDALIYVHLMDKIQRLTEPIDKLTIERAVQLAALYSQLQMSLNQNANLKSLQLIKQLEGATAESKKNLLGFLSLNLSKESLNSFKVKNNSETVSSLAHALYIVSVQEFVSTIQKIILTNVLSNSQILTRTINSIKNFPLAFEDVVRKSYDIYLLETILHGVKIENSNLLIEYATHRKPKTATPRELYWTKIASNFKKEFEISYNRGGPVGKSLLRNQDLIIETIQKQMPNSTGNDDYQQNLEIMLKSISILSSSKNKSK</sequence>
<evidence type="ECO:0000256" key="2">
    <source>
        <dbReference type="ARBA" id="ARBA00020974"/>
    </source>
</evidence>
<dbReference type="InterPro" id="IPR048485">
    <property type="entry name" value="COG5_helical"/>
</dbReference>
<dbReference type="GO" id="GO:0042802">
    <property type="term" value="F:identical protein binding"/>
    <property type="evidence" value="ECO:0007669"/>
    <property type="project" value="EnsemblFungi"/>
</dbReference>
<reference evidence="7 8" key="1">
    <citation type="journal article" date="2011" name="Proc. Natl. Acad. Sci. U.S.A.">
        <title>Evolutionary erosion of yeast sex chromosomes by mating-type switching accidents.</title>
        <authorList>
            <person name="Gordon J.L."/>
            <person name="Armisen D."/>
            <person name="Proux-Wera E."/>
            <person name="Oheigeartaigh S.S."/>
            <person name="Byrne K.P."/>
            <person name="Wolfe K.H."/>
        </authorList>
    </citation>
    <scope>NUCLEOTIDE SEQUENCE [LARGE SCALE GENOMIC DNA]</scope>
    <source>
        <strain evidence="8">ATCC 76901 / BCRC 22586 / CBS 4309 / NBRC 1992 / NRRL Y-12630</strain>
    </source>
</reference>
<comment type="subcellular location">
    <subcellularLocation>
        <location evidence="1">Golgi apparatus membrane</location>
        <topology evidence="1">Peripheral membrane protein</topology>
    </subcellularLocation>
</comment>
<evidence type="ECO:0000256" key="3">
    <source>
        <dbReference type="ARBA" id="ARBA00023034"/>
    </source>
</evidence>
<dbReference type="STRING" id="1064592.G0VIG2"/>
<organism evidence="7 8">
    <name type="scientific">Naumovozyma castellii</name>
    <name type="common">Yeast</name>
    <name type="synonym">Saccharomyces castellii</name>
    <dbReference type="NCBI Taxonomy" id="27288"/>
    <lineage>
        <taxon>Eukaryota</taxon>
        <taxon>Fungi</taxon>
        <taxon>Dikarya</taxon>
        <taxon>Ascomycota</taxon>
        <taxon>Saccharomycotina</taxon>
        <taxon>Saccharomycetes</taxon>
        <taxon>Saccharomycetales</taxon>
        <taxon>Saccharomycetaceae</taxon>
        <taxon>Naumovozyma</taxon>
    </lineage>
</organism>
<evidence type="ECO:0000256" key="4">
    <source>
        <dbReference type="ARBA" id="ARBA00023136"/>
    </source>
</evidence>
<dbReference type="EMBL" id="HE576758">
    <property type="protein sequence ID" value="CCC71197.1"/>
    <property type="molecule type" value="Genomic_DNA"/>
</dbReference>
<reference key="2">
    <citation type="submission" date="2011-08" db="EMBL/GenBank/DDBJ databases">
        <title>Genome sequence of Naumovozyma castellii.</title>
        <authorList>
            <person name="Gordon J.L."/>
            <person name="Armisen D."/>
            <person name="Proux-Wera E."/>
            <person name="OhEigeartaigh S.S."/>
            <person name="Byrne K.P."/>
            <person name="Wolfe K.H."/>
        </authorList>
    </citation>
    <scope>NUCLEOTIDE SEQUENCE</scope>
    <source>
        <strain>Type strain:CBS 4309</strain>
    </source>
</reference>
<evidence type="ECO:0000259" key="5">
    <source>
        <dbReference type="Pfam" id="PF10392"/>
    </source>
</evidence>
<evidence type="ECO:0000259" key="6">
    <source>
        <dbReference type="Pfam" id="PF20649"/>
    </source>
</evidence>
<dbReference type="Pfam" id="PF10392">
    <property type="entry name" value="COG5_N"/>
    <property type="match status" value="1"/>
</dbReference>
<dbReference type="InParanoid" id="G0VIG2"/>
<dbReference type="Pfam" id="PF20649">
    <property type="entry name" value="COG5_C"/>
    <property type="match status" value="1"/>
</dbReference>
<proteinExistence type="predicted"/>
<feature type="domain" description="Conserved oligomeric Golgi complex subunit 5 N-terminal" evidence="5">
    <location>
        <begin position="9"/>
        <end position="142"/>
    </location>
</feature>
<dbReference type="HOGENOM" id="CLU_060138_0_0_1"/>
<dbReference type="KEGG" id="ncs:NCAS_0G03100"/>
<keyword evidence="4" id="KW-0472">Membrane</keyword>
<dbReference type="AlphaFoldDB" id="G0VIG2"/>
<dbReference type="PANTHER" id="PTHR13228:SF3">
    <property type="entry name" value="CONSERVED OLIGOMERIC GOLGI COMPLEX SUBUNIT 5"/>
    <property type="match status" value="1"/>
</dbReference>
<dbReference type="OrthoDB" id="18786at2759"/>
<evidence type="ECO:0000313" key="7">
    <source>
        <dbReference type="EMBL" id="CCC71197.1"/>
    </source>
</evidence>
<dbReference type="eggNOG" id="ENOG502QQP3">
    <property type="taxonomic scope" value="Eukaryota"/>
</dbReference>
<dbReference type="PANTHER" id="PTHR13228">
    <property type="entry name" value="CONSERVED OLIGOMERIC GOLGI COMPLEX COMPONENT 5"/>
    <property type="match status" value="1"/>
</dbReference>
<gene>
    <name evidence="7" type="primary">NCAS0G03100</name>
    <name evidence="7" type="ordered locus">NCAS_0G03100</name>
</gene>
<protein>
    <recommendedName>
        <fullName evidence="2">Conserved oligomeric Golgi complex subunit 5</fullName>
    </recommendedName>
</protein>
<dbReference type="InterPro" id="IPR019465">
    <property type="entry name" value="Cog5"/>
</dbReference>
<dbReference type="InterPro" id="IPR049176">
    <property type="entry name" value="COG5_N"/>
</dbReference>